<comment type="subcellular location">
    <subcellularLocation>
        <location evidence="1">Cell membrane</location>
        <topology evidence="1">Multi-pass membrane protein</topology>
    </subcellularLocation>
</comment>
<reference evidence="9 10" key="1">
    <citation type="journal article" date="2019" name="Extremophiles">
        <title>Biogeography of thermophiles and predominance of Thermus scotoductus in domestic water heaters.</title>
        <authorList>
            <person name="Wilpiszeski R.L."/>
            <person name="Zhang Z."/>
            <person name="House C.H."/>
        </authorList>
    </citation>
    <scope>NUCLEOTIDE SEQUENCE [LARGE SCALE GENOMIC DNA]</scope>
    <source>
        <strain evidence="9 10">17_S17</strain>
    </source>
</reference>
<keyword evidence="4 7" id="KW-0812">Transmembrane</keyword>
<evidence type="ECO:0000256" key="7">
    <source>
        <dbReference type="SAM" id="Phobius"/>
    </source>
</evidence>
<protein>
    <submittedName>
        <fullName evidence="9">Sugar ABC transporter permease</fullName>
    </submittedName>
</protein>
<name>A0A430UMR7_THESC</name>
<evidence type="ECO:0000256" key="4">
    <source>
        <dbReference type="ARBA" id="ARBA00022692"/>
    </source>
</evidence>
<comment type="caution">
    <text evidence="9">The sequence shown here is derived from an EMBL/GenBank/DDBJ whole genome shotgun (WGS) entry which is preliminary data.</text>
</comment>
<proteinExistence type="predicted"/>
<evidence type="ECO:0000256" key="6">
    <source>
        <dbReference type="ARBA" id="ARBA00023136"/>
    </source>
</evidence>
<dbReference type="GO" id="GO:0005886">
    <property type="term" value="C:plasma membrane"/>
    <property type="evidence" value="ECO:0007669"/>
    <property type="project" value="UniProtKB-SubCell"/>
</dbReference>
<evidence type="ECO:0000256" key="1">
    <source>
        <dbReference type="ARBA" id="ARBA00004651"/>
    </source>
</evidence>
<evidence type="ECO:0000256" key="3">
    <source>
        <dbReference type="ARBA" id="ARBA00022475"/>
    </source>
</evidence>
<dbReference type="GO" id="GO:0055085">
    <property type="term" value="P:transmembrane transport"/>
    <property type="evidence" value="ECO:0007669"/>
    <property type="project" value="InterPro"/>
</dbReference>
<feature type="non-terminal residue" evidence="9">
    <location>
        <position position="138"/>
    </location>
</feature>
<evidence type="ECO:0000313" key="10">
    <source>
        <dbReference type="Proteomes" id="UP000287173"/>
    </source>
</evidence>
<dbReference type="PANTHER" id="PTHR43744">
    <property type="entry name" value="ABC TRANSPORTER PERMEASE PROTEIN MG189-RELATED-RELATED"/>
    <property type="match status" value="1"/>
</dbReference>
<keyword evidence="6 7" id="KW-0472">Membrane</keyword>
<evidence type="ECO:0000256" key="2">
    <source>
        <dbReference type="ARBA" id="ARBA00022448"/>
    </source>
</evidence>
<dbReference type="SUPFAM" id="SSF161098">
    <property type="entry name" value="MetI-like"/>
    <property type="match status" value="1"/>
</dbReference>
<accession>A0A430UMR7</accession>
<keyword evidence="3" id="KW-1003">Cell membrane</keyword>
<dbReference type="AlphaFoldDB" id="A0A430UMR7"/>
<dbReference type="EMBL" id="PEMG01000360">
    <property type="protein sequence ID" value="RTI06680.1"/>
    <property type="molecule type" value="Genomic_DNA"/>
</dbReference>
<dbReference type="Gene3D" id="1.10.3720.10">
    <property type="entry name" value="MetI-like"/>
    <property type="match status" value="1"/>
</dbReference>
<sequence>MFRKRRIPWTRILAYLVLSLGAVVTTYPFFYMVMNSVKPGAEIMHQPLALPSQITFSGYINVFARLNMLLLFKNSLILAVSITVLNTFLSALAGYALAKIPFPGREPLFAFMLFTMMIPGALFLIPTYVLIYNLGWVG</sequence>
<dbReference type="PANTHER" id="PTHR43744:SF12">
    <property type="entry name" value="ABC TRANSPORTER PERMEASE PROTEIN MG189-RELATED"/>
    <property type="match status" value="1"/>
</dbReference>
<dbReference type="Proteomes" id="UP000287173">
    <property type="component" value="Unassembled WGS sequence"/>
</dbReference>
<dbReference type="InterPro" id="IPR000515">
    <property type="entry name" value="MetI-like"/>
</dbReference>
<feature type="transmembrane region" description="Helical" evidence="7">
    <location>
        <begin position="12"/>
        <end position="34"/>
    </location>
</feature>
<evidence type="ECO:0000256" key="5">
    <source>
        <dbReference type="ARBA" id="ARBA00022989"/>
    </source>
</evidence>
<organism evidence="9 10">
    <name type="scientific">Thermus scotoductus</name>
    <dbReference type="NCBI Taxonomy" id="37636"/>
    <lineage>
        <taxon>Bacteria</taxon>
        <taxon>Thermotogati</taxon>
        <taxon>Deinococcota</taxon>
        <taxon>Deinococci</taxon>
        <taxon>Thermales</taxon>
        <taxon>Thermaceae</taxon>
        <taxon>Thermus</taxon>
    </lineage>
</organism>
<keyword evidence="2" id="KW-0813">Transport</keyword>
<evidence type="ECO:0000313" key="9">
    <source>
        <dbReference type="EMBL" id="RTI06680.1"/>
    </source>
</evidence>
<evidence type="ECO:0000259" key="8">
    <source>
        <dbReference type="PROSITE" id="PS50928"/>
    </source>
</evidence>
<feature type="transmembrane region" description="Helical" evidence="7">
    <location>
        <begin position="109"/>
        <end position="131"/>
    </location>
</feature>
<dbReference type="PROSITE" id="PS50928">
    <property type="entry name" value="ABC_TM1"/>
    <property type="match status" value="1"/>
</dbReference>
<feature type="domain" description="ABC transmembrane type-1" evidence="8">
    <location>
        <begin position="72"/>
        <end position="138"/>
    </location>
</feature>
<dbReference type="InterPro" id="IPR035906">
    <property type="entry name" value="MetI-like_sf"/>
</dbReference>
<keyword evidence="5 7" id="KW-1133">Transmembrane helix</keyword>
<gene>
    <name evidence="9" type="ORF">CSW30_10100</name>
</gene>
<feature type="transmembrane region" description="Helical" evidence="7">
    <location>
        <begin position="76"/>
        <end position="97"/>
    </location>
</feature>